<feature type="compositionally biased region" description="Basic and acidic residues" evidence="1">
    <location>
        <begin position="117"/>
        <end position="127"/>
    </location>
</feature>
<evidence type="ECO:0000313" key="2">
    <source>
        <dbReference type="EMBL" id="CAI9103085.1"/>
    </source>
</evidence>
<evidence type="ECO:0000256" key="1">
    <source>
        <dbReference type="SAM" id="MobiDB-lite"/>
    </source>
</evidence>
<accession>A0AAV1D5P7</accession>
<gene>
    <name evidence="2" type="ORF">OLC1_LOCUS12313</name>
</gene>
<proteinExistence type="predicted"/>
<dbReference type="EMBL" id="OX459121">
    <property type="protein sequence ID" value="CAI9103085.1"/>
    <property type="molecule type" value="Genomic_DNA"/>
</dbReference>
<dbReference type="PANTHER" id="PTHR34190">
    <property type="entry name" value="EXPRESSED PROTEIN"/>
    <property type="match status" value="1"/>
</dbReference>
<dbReference type="Proteomes" id="UP001161247">
    <property type="component" value="Chromosome 4"/>
</dbReference>
<feature type="compositionally biased region" description="Low complexity" evidence="1">
    <location>
        <begin position="11"/>
        <end position="25"/>
    </location>
</feature>
<dbReference type="PANTHER" id="PTHR34190:SF4">
    <property type="entry name" value="EXPRESSED PROTEIN"/>
    <property type="match status" value="1"/>
</dbReference>
<reference evidence="2" key="1">
    <citation type="submission" date="2023-03" db="EMBL/GenBank/DDBJ databases">
        <authorList>
            <person name="Julca I."/>
        </authorList>
    </citation>
    <scope>NUCLEOTIDE SEQUENCE</scope>
</reference>
<feature type="region of interest" description="Disordered" evidence="1">
    <location>
        <begin position="89"/>
        <end position="127"/>
    </location>
</feature>
<sequence>MTREGYHSPKSSTASTTSSTQTSASDDFSPRSLEKHCRPIDVVRMETGVKGTVMERLSHIEDRLLKLEEEMEAERRRSVAAAAPVLPAVAAAPSSEKTSSRTARKSLKSLVRSCVKGKKESNSKPWK</sequence>
<keyword evidence="3" id="KW-1185">Reference proteome</keyword>
<organism evidence="2 3">
    <name type="scientific">Oldenlandia corymbosa var. corymbosa</name>
    <dbReference type="NCBI Taxonomy" id="529605"/>
    <lineage>
        <taxon>Eukaryota</taxon>
        <taxon>Viridiplantae</taxon>
        <taxon>Streptophyta</taxon>
        <taxon>Embryophyta</taxon>
        <taxon>Tracheophyta</taxon>
        <taxon>Spermatophyta</taxon>
        <taxon>Magnoliopsida</taxon>
        <taxon>eudicotyledons</taxon>
        <taxon>Gunneridae</taxon>
        <taxon>Pentapetalae</taxon>
        <taxon>asterids</taxon>
        <taxon>lamiids</taxon>
        <taxon>Gentianales</taxon>
        <taxon>Rubiaceae</taxon>
        <taxon>Rubioideae</taxon>
        <taxon>Spermacoceae</taxon>
        <taxon>Hedyotis-Oldenlandia complex</taxon>
        <taxon>Oldenlandia</taxon>
    </lineage>
</organism>
<name>A0AAV1D5P7_OLDCO</name>
<evidence type="ECO:0000313" key="3">
    <source>
        <dbReference type="Proteomes" id="UP001161247"/>
    </source>
</evidence>
<protein>
    <submittedName>
        <fullName evidence="2">OLC1v1001519C1</fullName>
    </submittedName>
</protein>
<dbReference type="AlphaFoldDB" id="A0AAV1D5P7"/>
<feature type="region of interest" description="Disordered" evidence="1">
    <location>
        <begin position="1"/>
        <end position="36"/>
    </location>
</feature>